<dbReference type="InterPro" id="IPR043128">
    <property type="entry name" value="Rev_trsase/Diguanyl_cyclase"/>
</dbReference>
<dbReference type="AlphaFoldDB" id="A0AAW2Q208"/>
<feature type="domain" description="Reverse transcriptase" evidence="2">
    <location>
        <begin position="1"/>
        <end position="82"/>
    </location>
</feature>
<reference evidence="3" key="2">
    <citation type="journal article" date="2024" name="Plant">
        <title>Genomic evolution and insights into agronomic trait innovations of Sesamum species.</title>
        <authorList>
            <person name="Miao H."/>
            <person name="Wang L."/>
            <person name="Qu L."/>
            <person name="Liu H."/>
            <person name="Sun Y."/>
            <person name="Le M."/>
            <person name="Wang Q."/>
            <person name="Wei S."/>
            <person name="Zheng Y."/>
            <person name="Lin W."/>
            <person name="Duan Y."/>
            <person name="Cao H."/>
            <person name="Xiong S."/>
            <person name="Wang X."/>
            <person name="Wei L."/>
            <person name="Li C."/>
            <person name="Ma Q."/>
            <person name="Ju M."/>
            <person name="Zhao R."/>
            <person name="Li G."/>
            <person name="Mu C."/>
            <person name="Tian Q."/>
            <person name="Mei H."/>
            <person name="Zhang T."/>
            <person name="Gao T."/>
            <person name="Zhang H."/>
        </authorList>
    </citation>
    <scope>NUCLEOTIDE SEQUENCE</scope>
    <source>
        <strain evidence="3">G02</strain>
    </source>
</reference>
<dbReference type="InterPro" id="IPR050951">
    <property type="entry name" value="Retrovirus_Pol_polyprotein"/>
</dbReference>
<evidence type="ECO:0000259" key="2">
    <source>
        <dbReference type="PROSITE" id="PS50878"/>
    </source>
</evidence>
<dbReference type="SUPFAM" id="SSF56672">
    <property type="entry name" value="DNA/RNA polymerases"/>
    <property type="match status" value="1"/>
</dbReference>
<dbReference type="InterPro" id="IPR000477">
    <property type="entry name" value="RT_dom"/>
</dbReference>
<dbReference type="PANTHER" id="PTHR37984">
    <property type="entry name" value="PROTEIN CBG26694"/>
    <property type="match status" value="1"/>
</dbReference>
<dbReference type="Gene3D" id="3.10.20.370">
    <property type="match status" value="1"/>
</dbReference>
<accession>A0AAW2Q208</accession>
<dbReference type="Pfam" id="PF00078">
    <property type="entry name" value="RVT_1"/>
    <property type="match status" value="1"/>
</dbReference>
<dbReference type="InterPro" id="IPR043502">
    <property type="entry name" value="DNA/RNA_pol_sf"/>
</dbReference>
<gene>
    <name evidence="3" type="ORF">Sradi_3857200</name>
</gene>
<dbReference type="PANTHER" id="PTHR37984:SF5">
    <property type="entry name" value="PROTEIN NYNRIN-LIKE"/>
    <property type="match status" value="1"/>
</dbReference>
<reference evidence="3" key="1">
    <citation type="submission" date="2020-06" db="EMBL/GenBank/DDBJ databases">
        <authorList>
            <person name="Li T."/>
            <person name="Hu X."/>
            <person name="Zhang T."/>
            <person name="Song X."/>
            <person name="Zhang H."/>
            <person name="Dai N."/>
            <person name="Sheng W."/>
            <person name="Hou X."/>
            <person name="Wei L."/>
        </authorList>
    </citation>
    <scope>NUCLEOTIDE SEQUENCE</scope>
    <source>
        <strain evidence="3">G02</strain>
        <tissue evidence="3">Leaf</tissue>
    </source>
</reference>
<dbReference type="EMBL" id="JACGWJ010000016">
    <property type="protein sequence ID" value="KAL0361727.1"/>
    <property type="molecule type" value="Genomic_DNA"/>
</dbReference>
<comment type="caution">
    <text evidence="3">The sequence shown here is derived from an EMBL/GenBank/DDBJ whole genome shotgun (WGS) entry which is preliminary data.</text>
</comment>
<organism evidence="3">
    <name type="scientific">Sesamum radiatum</name>
    <name type="common">Black benniseed</name>
    <dbReference type="NCBI Taxonomy" id="300843"/>
    <lineage>
        <taxon>Eukaryota</taxon>
        <taxon>Viridiplantae</taxon>
        <taxon>Streptophyta</taxon>
        <taxon>Embryophyta</taxon>
        <taxon>Tracheophyta</taxon>
        <taxon>Spermatophyta</taxon>
        <taxon>Magnoliopsida</taxon>
        <taxon>eudicotyledons</taxon>
        <taxon>Gunneridae</taxon>
        <taxon>Pentapetalae</taxon>
        <taxon>asterids</taxon>
        <taxon>lamiids</taxon>
        <taxon>Lamiales</taxon>
        <taxon>Pedaliaceae</taxon>
        <taxon>Sesamum</taxon>
    </lineage>
</organism>
<sequence length="260" mass="29706">MTLSSGTKSEILSKLVDKIFRPRLGRNIEVYVDDMLVKSKESHHHVEDLEEIFAVLRKYRLKLNYGKCAFGVRGGRFLGFMVTQQGIEANPDKIKAIMDMGPPTNINEVQRLIGRIAALSRFISKSAEKGLQFFKTLRKVKNFEWTEECQQTFEKLKTYLARLPLLVKPVPRDTLYLYISSTSHVVNSVLVREEEGNQTPNHYVSKVLNGAENRYPPIEKMALALVITARKFHPYFLSYPMGVRTITQLKQVLGKPETSG</sequence>
<protein>
    <submittedName>
        <fullName evidence="3">Retrovirus-related Pol polyprotein from transposon opus</fullName>
    </submittedName>
</protein>
<dbReference type="Gene3D" id="3.30.70.270">
    <property type="match status" value="2"/>
</dbReference>
<dbReference type="PROSITE" id="PS50878">
    <property type="entry name" value="RT_POL"/>
    <property type="match status" value="1"/>
</dbReference>
<dbReference type="Pfam" id="PF17919">
    <property type="entry name" value="RT_RNaseH_2"/>
    <property type="match status" value="1"/>
</dbReference>
<keyword evidence="1" id="KW-0511">Multifunctional enzyme</keyword>
<evidence type="ECO:0000256" key="1">
    <source>
        <dbReference type="ARBA" id="ARBA00023268"/>
    </source>
</evidence>
<dbReference type="InterPro" id="IPR041577">
    <property type="entry name" value="RT_RNaseH_2"/>
</dbReference>
<dbReference type="GO" id="GO:0003824">
    <property type="term" value="F:catalytic activity"/>
    <property type="evidence" value="ECO:0007669"/>
    <property type="project" value="UniProtKB-KW"/>
</dbReference>
<proteinExistence type="predicted"/>
<evidence type="ECO:0000313" key="3">
    <source>
        <dbReference type="EMBL" id="KAL0361727.1"/>
    </source>
</evidence>
<name>A0AAW2Q208_SESRA</name>